<reference evidence="2" key="1">
    <citation type="submission" date="2022-01" db="EMBL/GenBank/DDBJ databases">
        <title>Comparative genomics reveals a dynamic genome evolution in the ectomycorrhizal milk-cap (Lactarius) mushrooms.</title>
        <authorList>
            <consortium name="DOE Joint Genome Institute"/>
            <person name="Lebreton A."/>
            <person name="Tang N."/>
            <person name="Kuo A."/>
            <person name="LaButti K."/>
            <person name="Drula E."/>
            <person name="Barry K."/>
            <person name="Clum A."/>
            <person name="Lipzen A."/>
            <person name="Mousain D."/>
            <person name="Ng V."/>
            <person name="Wang R."/>
            <person name="Wang X."/>
            <person name="Dai Y."/>
            <person name="Henrissat B."/>
            <person name="Grigoriev I.V."/>
            <person name="Guerin-Laguette A."/>
            <person name="Yu F."/>
            <person name="Martin F.M."/>
        </authorList>
    </citation>
    <scope>NUCLEOTIDE SEQUENCE</scope>
    <source>
        <strain evidence="2">QP</strain>
    </source>
</reference>
<keyword evidence="3" id="KW-1185">Reference proteome</keyword>
<gene>
    <name evidence="2" type="ORF">EDB92DRAFT_1818997</name>
</gene>
<feature type="compositionally biased region" description="Low complexity" evidence="1">
    <location>
        <begin position="120"/>
        <end position="132"/>
    </location>
</feature>
<sequence>MTITKGSSPLSPPWAPELLTSDIQIQTPVSLWEAAPETAWVEARGTSGEARNGLTRISATPSDAGRRMPYVGAGAVAAKDKEKEGRGTTLIESHLGKVKRGWLLSRKIGRLAMVGGVGAGSDTSTTASGSGVKARERARGRRNTTQRVFVRRLPPFLSVIGWVTGNCSASVTRRALTIRRTTQKGMVGVFLSSSIGWTFVVRGPYCDRGLMLAQQKQKQGGCSSLRSDKRDLQAQD</sequence>
<dbReference type="Proteomes" id="UP001201163">
    <property type="component" value="Unassembled WGS sequence"/>
</dbReference>
<dbReference type="EMBL" id="JAKELL010000074">
    <property type="protein sequence ID" value="KAH8984596.1"/>
    <property type="molecule type" value="Genomic_DNA"/>
</dbReference>
<evidence type="ECO:0000313" key="2">
    <source>
        <dbReference type="EMBL" id="KAH8984596.1"/>
    </source>
</evidence>
<evidence type="ECO:0000256" key="1">
    <source>
        <dbReference type="SAM" id="MobiDB-lite"/>
    </source>
</evidence>
<protein>
    <submittedName>
        <fullName evidence="2">Uncharacterized protein</fullName>
    </submittedName>
</protein>
<accession>A0AAD4LB73</accession>
<dbReference type="AlphaFoldDB" id="A0AAD4LB73"/>
<feature type="region of interest" description="Disordered" evidence="1">
    <location>
        <begin position="120"/>
        <end position="140"/>
    </location>
</feature>
<name>A0AAD4LB73_9AGAM</name>
<proteinExistence type="predicted"/>
<evidence type="ECO:0000313" key="3">
    <source>
        <dbReference type="Proteomes" id="UP001201163"/>
    </source>
</evidence>
<organism evidence="2 3">
    <name type="scientific">Lactarius akahatsu</name>
    <dbReference type="NCBI Taxonomy" id="416441"/>
    <lineage>
        <taxon>Eukaryota</taxon>
        <taxon>Fungi</taxon>
        <taxon>Dikarya</taxon>
        <taxon>Basidiomycota</taxon>
        <taxon>Agaricomycotina</taxon>
        <taxon>Agaricomycetes</taxon>
        <taxon>Russulales</taxon>
        <taxon>Russulaceae</taxon>
        <taxon>Lactarius</taxon>
    </lineage>
</organism>
<comment type="caution">
    <text evidence="2">The sequence shown here is derived from an EMBL/GenBank/DDBJ whole genome shotgun (WGS) entry which is preliminary data.</text>
</comment>